<organism evidence="6 7">
    <name type="scientific">Fodinibius salicampi</name>
    <dbReference type="NCBI Taxonomy" id="1920655"/>
    <lineage>
        <taxon>Bacteria</taxon>
        <taxon>Pseudomonadati</taxon>
        <taxon>Balneolota</taxon>
        <taxon>Balneolia</taxon>
        <taxon>Balneolales</taxon>
        <taxon>Balneolaceae</taxon>
        <taxon>Fodinibius</taxon>
    </lineage>
</organism>
<reference evidence="6 7" key="1">
    <citation type="submission" date="2021-11" db="EMBL/GenBank/DDBJ databases">
        <title>Aliifidinibius sp. nov., a new bacterium isolated from saline soil.</title>
        <authorList>
            <person name="Galisteo C."/>
            <person name="De La Haba R."/>
            <person name="Sanchez-Porro C."/>
            <person name="Ventosa A."/>
        </authorList>
    </citation>
    <scope>NUCLEOTIDE SEQUENCE [LARGE SCALE GENOMIC DNA]</scope>
    <source>
        <strain evidence="6 7">KACC 190600</strain>
    </source>
</reference>
<dbReference type="InterPro" id="IPR039246">
    <property type="entry name" value="Flagellar_FlgA"/>
</dbReference>
<keyword evidence="6" id="KW-0966">Cell projection</keyword>
<dbReference type="Pfam" id="PF13144">
    <property type="entry name" value="ChapFlgA"/>
    <property type="match status" value="1"/>
</dbReference>
<dbReference type="InterPro" id="IPR013974">
    <property type="entry name" value="SAF"/>
</dbReference>
<dbReference type="Gene3D" id="3.90.1210.10">
    <property type="entry name" value="Antifreeze-like/N-acetylneuraminic acid synthase C-terminal domain"/>
    <property type="match status" value="1"/>
</dbReference>
<dbReference type="InterPro" id="IPR017585">
    <property type="entry name" value="SAF_FlgA"/>
</dbReference>
<protein>
    <recommendedName>
        <fullName evidence="4">Flagella basal body P-ring formation protein FlgA</fullName>
    </recommendedName>
</protein>
<comment type="subcellular location">
    <subcellularLocation>
        <location evidence="1 4">Periplasm</location>
    </subcellularLocation>
</comment>
<keyword evidence="6" id="KW-0282">Flagellum</keyword>
<evidence type="ECO:0000256" key="3">
    <source>
        <dbReference type="ARBA" id="ARBA00022764"/>
    </source>
</evidence>
<dbReference type="NCBIfam" id="TIGR03170">
    <property type="entry name" value="flgA_cterm"/>
    <property type="match status" value="1"/>
</dbReference>
<dbReference type="PANTHER" id="PTHR36307">
    <property type="entry name" value="FLAGELLA BASAL BODY P-RING FORMATION PROTEIN FLGA"/>
    <property type="match status" value="1"/>
</dbReference>
<keyword evidence="4" id="KW-1005">Bacterial flagellum biogenesis</keyword>
<comment type="function">
    <text evidence="4">Involved in the assembly process of the P-ring formation. It may associate with FlgF on the rod constituting a structure essential for the P-ring assembly or may act as a modulator protein for the P-ring assembly.</text>
</comment>
<sequence length="237" mass="27382">MPFLLLGETERFNWSAGTYLGEVQEKGADAKDIILEKAREGLTNYYSSGKYRFNIAPRWIPQRLLNMESEDILSVELKGEVRRYTDFEVLYKNRGNREKASIQLTVKVEQQIPVVSRRVSRGEVIKEEDLQERWVSLMRNKGDLMEDINAMKGKILRRTLLAGQPVRKSYVSREYIIEAGDRVKLIIEKQGIQVQLVGEAREPGAKGDKIRIYSEETRKKYKGEVISPGVTKWKNTL</sequence>
<dbReference type="EMBL" id="JAJNDC010000003">
    <property type="protein sequence ID" value="MCW9713598.1"/>
    <property type="molecule type" value="Genomic_DNA"/>
</dbReference>
<dbReference type="SMART" id="SM00858">
    <property type="entry name" value="SAF"/>
    <property type="match status" value="1"/>
</dbReference>
<evidence type="ECO:0000256" key="1">
    <source>
        <dbReference type="ARBA" id="ARBA00004418"/>
    </source>
</evidence>
<comment type="caution">
    <text evidence="6">The sequence shown here is derived from an EMBL/GenBank/DDBJ whole genome shotgun (WGS) entry which is preliminary data.</text>
</comment>
<evidence type="ECO:0000259" key="5">
    <source>
        <dbReference type="SMART" id="SM00858"/>
    </source>
</evidence>
<evidence type="ECO:0000313" key="6">
    <source>
        <dbReference type="EMBL" id="MCW9713598.1"/>
    </source>
</evidence>
<proteinExistence type="inferred from homology"/>
<gene>
    <name evidence="6" type="primary">flgA</name>
    <name evidence="6" type="ORF">LQ318_11870</name>
</gene>
<evidence type="ECO:0000256" key="2">
    <source>
        <dbReference type="ARBA" id="ARBA00022729"/>
    </source>
</evidence>
<dbReference type="RefSeq" id="WP_265790410.1">
    <property type="nucleotide sequence ID" value="NZ_BAABRS010000003.1"/>
</dbReference>
<feature type="domain" description="SAF" evidence="5">
    <location>
        <begin position="110"/>
        <end position="172"/>
    </location>
</feature>
<comment type="similarity">
    <text evidence="4">Belongs to the FlgA family.</text>
</comment>
<evidence type="ECO:0000313" key="7">
    <source>
        <dbReference type="Proteomes" id="UP001207337"/>
    </source>
</evidence>
<keyword evidence="2" id="KW-0732">Signal</keyword>
<keyword evidence="3 4" id="KW-0574">Periplasm</keyword>
<dbReference type="Proteomes" id="UP001207337">
    <property type="component" value="Unassembled WGS sequence"/>
</dbReference>
<keyword evidence="6" id="KW-0969">Cilium</keyword>
<dbReference type="CDD" id="cd11614">
    <property type="entry name" value="SAF_CpaB_FlgA_like"/>
    <property type="match status" value="1"/>
</dbReference>
<evidence type="ECO:0000256" key="4">
    <source>
        <dbReference type="RuleBase" id="RU362063"/>
    </source>
</evidence>
<accession>A0ABT3Q0M1</accession>
<keyword evidence="7" id="KW-1185">Reference proteome</keyword>
<name>A0ABT3Q0M1_9BACT</name>
<dbReference type="PANTHER" id="PTHR36307:SF1">
    <property type="entry name" value="FLAGELLA BASAL BODY P-RING FORMATION PROTEIN FLGA"/>
    <property type="match status" value="1"/>
</dbReference>
<dbReference type="Gene3D" id="2.30.30.760">
    <property type="match status" value="1"/>
</dbReference>